<comment type="similarity">
    <text evidence="1">Belongs to the adaptor complexes medium subunit family.</text>
</comment>
<gene>
    <name evidence="6" type="ORF">X975_17744</name>
</gene>
<comment type="subcellular location">
    <subcellularLocation>
        <location evidence="5">Endomembrane system</location>
        <topology evidence="5">Peripheral membrane protein</topology>
        <orientation evidence="5">Cytoplasmic side</orientation>
    </subcellularLocation>
</comment>
<evidence type="ECO:0000256" key="2">
    <source>
        <dbReference type="ARBA" id="ARBA00022448"/>
    </source>
</evidence>
<evidence type="ECO:0000313" key="7">
    <source>
        <dbReference type="Proteomes" id="UP000054359"/>
    </source>
</evidence>
<dbReference type="GO" id="GO:0005764">
    <property type="term" value="C:lysosome"/>
    <property type="evidence" value="ECO:0007669"/>
    <property type="project" value="TreeGrafter"/>
</dbReference>
<organism evidence="6 7">
    <name type="scientific">Stegodyphus mimosarum</name>
    <name type="common">African social velvet spider</name>
    <dbReference type="NCBI Taxonomy" id="407821"/>
    <lineage>
        <taxon>Eukaryota</taxon>
        <taxon>Metazoa</taxon>
        <taxon>Ecdysozoa</taxon>
        <taxon>Arthropoda</taxon>
        <taxon>Chelicerata</taxon>
        <taxon>Arachnida</taxon>
        <taxon>Araneae</taxon>
        <taxon>Araneomorphae</taxon>
        <taxon>Entelegynae</taxon>
        <taxon>Eresoidea</taxon>
        <taxon>Eresidae</taxon>
        <taxon>Stegodyphus</taxon>
    </lineage>
</organism>
<dbReference type="GO" id="GO:0005770">
    <property type="term" value="C:late endosome"/>
    <property type="evidence" value="ECO:0007669"/>
    <property type="project" value="TreeGrafter"/>
</dbReference>
<dbReference type="GO" id="GO:0016197">
    <property type="term" value="P:endosomal transport"/>
    <property type="evidence" value="ECO:0007669"/>
    <property type="project" value="TreeGrafter"/>
</dbReference>
<keyword evidence="2" id="KW-0813">Transport</keyword>
<proteinExistence type="inferred from homology"/>
<sequence length="117" mass="13289">MSLRSICVLSISKEDCGKVLHYRTFPTVEKRCKILHGDKYIPIPSPQVFVKSLLVKLSLTPDAKQFVERRDKCCGTMQLPVIEIHTGKHEIWPVVAVAQNSFLVCCLPLVENVIEKR</sequence>
<evidence type="ECO:0000256" key="1">
    <source>
        <dbReference type="ARBA" id="ARBA00005324"/>
    </source>
</evidence>
<evidence type="ECO:0000256" key="4">
    <source>
        <dbReference type="ARBA" id="ARBA00023136"/>
    </source>
</evidence>
<keyword evidence="7" id="KW-1185">Reference proteome</keyword>
<name>A0A087SXE5_STEMI</name>
<dbReference type="EMBL" id="KK112394">
    <property type="protein sequence ID" value="KFM57534.1"/>
    <property type="molecule type" value="Genomic_DNA"/>
</dbReference>
<dbReference type="AlphaFoldDB" id="A0A087SXE5"/>
<keyword evidence="3" id="KW-0653">Protein transport</keyword>
<feature type="non-terminal residue" evidence="6">
    <location>
        <position position="117"/>
    </location>
</feature>
<dbReference type="GO" id="GO:0030119">
    <property type="term" value="C:AP-type membrane coat adaptor complex"/>
    <property type="evidence" value="ECO:0007669"/>
    <property type="project" value="TreeGrafter"/>
</dbReference>
<dbReference type="PANTHER" id="PTHR16082:SF2">
    <property type="entry name" value="AP-5 COMPLEX SUBUNIT MU-1"/>
    <property type="match status" value="1"/>
</dbReference>
<keyword evidence="4" id="KW-0472">Membrane</keyword>
<dbReference type="PANTHER" id="PTHR16082">
    <property type="entry name" value="AP-5 COMPLEX SUBUNIT MU-1"/>
    <property type="match status" value="1"/>
</dbReference>
<dbReference type="Proteomes" id="UP000054359">
    <property type="component" value="Unassembled WGS sequence"/>
</dbReference>
<protein>
    <submittedName>
        <fullName evidence="6">MHD domain-containing death-inducing protein</fullName>
    </submittedName>
</protein>
<evidence type="ECO:0000313" key="6">
    <source>
        <dbReference type="EMBL" id="KFM57534.1"/>
    </source>
</evidence>
<dbReference type="GO" id="GO:0015031">
    <property type="term" value="P:protein transport"/>
    <property type="evidence" value="ECO:0007669"/>
    <property type="project" value="UniProtKB-KW"/>
</dbReference>
<dbReference type="InterPro" id="IPR039591">
    <property type="entry name" value="AP5M1"/>
</dbReference>
<evidence type="ECO:0000256" key="5">
    <source>
        <dbReference type="ARBA" id="ARBA00029433"/>
    </source>
</evidence>
<accession>A0A087SXE5</accession>
<dbReference type="STRING" id="407821.A0A087SXE5"/>
<dbReference type="GO" id="GO:0005829">
    <property type="term" value="C:cytosol"/>
    <property type="evidence" value="ECO:0007669"/>
    <property type="project" value="TreeGrafter"/>
</dbReference>
<evidence type="ECO:0000256" key="3">
    <source>
        <dbReference type="ARBA" id="ARBA00022927"/>
    </source>
</evidence>
<reference evidence="6 7" key="1">
    <citation type="submission" date="2013-11" db="EMBL/GenBank/DDBJ databases">
        <title>Genome sequencing of Stegodyphus mimosarum.</title>
        <authorList>
            <person name="Bechsgaard J."/>
        </authorList>
    </citation>
    <scope>NUCLEOTIDE SEQUENCE [LARGE SCALE GENOMIC DNA]</scope>
</reference>